<feature type="transmembrane region" description="Helical" evidence="12">
    <location>
        <begin position="125"/>
        <end position="144"/>
    </location>
</feature>
<dbReference type="EMBL" id="MFQB01000029">
    <property type="protein sequence ID" value="OGH67533.1"/>
    <property type="molecule type" value="Genomic_DNA"/>
</dbReference>
<dbReference type="PANTHER" id="PTHR14269">
    <property type="entry name" value="CDP-DIACYLGLYCEROL--GLYCEROL-3-PHOSPHATE 3-PHOSPHATIDYLTRANSFERASE-RELATED"/>
    <property type="match status" value="1"/>
</dbReference>
<dbReference type="InterPro" id="IPR050324">
    <property type="entry name" value="CDP-alcohol_PTase-I"/>
</dbReference>
<accession>A0A1F6M7L9</accession>
<evidence type="ECO:0000313" key="14">
    <source>
        <dbReference type="Proteomes" id="UP000176282"/>
    </source>
</evidence>
<protein>
    <recommendedName>
        <fullName evidence="15">CDP-diacylglycerol--glycerol-3-phosphate 3-phosphatidyltransferase</fullName>
    </recommendedName>
</protein>
<keyword evidence="8 12" id="KW-0472">Membrane</keyword>
<feature type="transmembrane region" description="Helical" evidence="12">
    <location>
        <begin position="57"/>
        <end position="79"/>
    </location>
</feature>
<evidence type="ECO:0000256" key="2">
    <source>
        <dbReference type="ARBA" id="ARBA00010441"/>
    </source>
</evidence>
<evidence type="ECO:0000256" key="6">
    <source>
        <dbReference type="ARBA" id="ARBA00022989"/>
    </source>
</evidence>
<comment type="subcellular location">
    <subcellularLocation>
        <location evidence="1">Membrane</location>
        <topology evidence="1">Multi-pass membrane protein</topology>
    </subcellularLocation>
</comment>
<organism evidence="13 14">
    <name type="scientific">Candidatus Magasanikbacteria bacterium RIFCSPHIGHO2_02_FULL_47_14</name>
    <dbReference type="NCBI Taxonomy" id="1798680"/>
    <lineage>
        <taxon>Bacteria</taxon>
        <taxon>Candidatus Magasanikiibacteriota</taxon>
    </lineage>
</organism>
<evidence type="ECO:0000256" key="5">
    <source>
        <dbReference type="ARBA" id="ARBA00022692"/>
    </source>
</evidence>
<gene>
    <name evidence="13" type="ORF">A3J66_02980</name>
</gene>
<evidence type="ECO:0000256" key="10">
    <source>
        <dbReference type="ARBA" id="ARBA00023264"/>
    </source>
</evidence>
<keyword evidence="4 11" id="KW-0808">Transferase</keyword>
<evidence type="ECO:0000256" key="1">
    <source>
        <dbReference type="ARBA" id="ARBA00004141"/>
    </source>
</evidence>
<dbReference type="InterPro" id="IPR000462">
    <property type="entry name" value="CDP-OH_P_trans"/>
</dbReference>
<keyword evidence="5 12" id="KW-0812">Transmembrane</keyword>
<keyword evidence="9" id="KW-0594">Phospholipid biosynthesis</keyword>
<keyword evidence="3" id="KW-0444">Lipid biosynthesis</keyword>
<evidence type="ECO:0000256" key="11">
    <source>
        <dbReference type="RuleBase" id="RU003750"/>
    </source>
</evidence>
<dbReference type="GO" id="GO:0016020">
    <property type="term" value="C:membrane"/>
    <property type="evidence" value="ECO:0007669"/>
    <property type="project" value="UniProtKB-SubCell"/>
</dbReference>
<sequence>MKITFHFAEKHPDLFEWLPADHIFPHDHLMARTVLKLFPNTITPNQVTAVRILATPFVLFLIISGNYLWGTVSFLLAAFTDAIDGSMARTRNQITRFGMLFDPLADKLLIGVMVLLLVFQNFHYLLGFALIGLEVAVIITAAVAKVKFNTVKAANAWGKIKMISQVFAVFLTLLALVLDIPYLLTAAAWIFGLAIGFAIISLFAHGI</sequence>
<dbReference type="PROSITE" id="PS00379">
    <property type="entry name" value="CDP_ALCOHOL_P_TRANSF"/>
    <property type="match status" value="1"/>
</dbReference>
<keyword evidence="7" id="KW-0443">Lipid metabolism</keyword>
<dbReference type="STRING" id="1798680.A3J66_02980"/>
<evidence type="ECO:0000256" key="4">
    <source>
        <dbReference type="ARBA" id="ARBA00022679"/>
    </source>
</evidence>
<feature type="transmembrane region" description="Helical" evidence="12">
    <location>
        <begin position="182"/>
        <end position="204"/>
    </location>
</feature>
<evidence type="ECO:0000256" key="3">
    <source>
        <dbReference type="ARBA" id="ARBA00022516"/>
    </source>
</evidence>
<keyword evidence="10" id="KW-1208">Phospholipid metabolism</keyword>
<dbReference type="GO" id="GO:0016780">
    <property type="term" value="F:phosphotransferase activity, for other substituted phosphate groups"/>
    <property type="evidence" value="ECO:0007669"/>
    <property type="project" value="InterPro"/>
</dbReference>
<evidence type="ECO:0000256" key="8">
    <source>
        <dbReference type="ARBA" id="ARBA00023136"/>
    </source>
</evidence>
<evidence type="ECO:0000256" key="7">
    <source>
        <dbReference type="ARBA" id="ARBA00023098"/>
    </source>
</evidence>
<dbReference type="PANTHER" id="PTHR14269:SF11">
    <property type="entry name" value="CDP-DIACYLGLYCEROL--GLYCEROL-3-PHOSPHATE 3-PHOSPHATIDYLTRANSFERASE"/>
    <property type="match status" value="1"/>
</dbReference>
<evidence type="ECO:0000313" key="13">
    <source>
        <dbReference type="EMBL" id="OGH67533.1"/>
    </source>
</evidence>
<dbReference type="AlphaFoldDB" id="A0A1F6M7L9"/>
<keyword evidence="6 12" id="KW-1133">Transmembrane helix</keyword>
<evidence type="ECO:0000256" key="12">
    <source>
        <dbReference type="SAM" id="Phobius"/>
    </source>
</evidence>
<dbReference type="Gene3D" id="1.20.120.1760">
    <property type="match status" value="1"/>
</dbReference>
<dbReference type="Proteomes" id="UP000176282">
    <property type="component" value="Unassembled WGS sequence"/>
</dbReference>
<comment type="caution">
    <text evidence="13">The sequence shown here is derived from an EMBL/GenBank/DDBJ whole genome shotgun (WGS) entry which is preliminary data.</text>
</comment>
<reference evidence="13 14" key="1">
    <citation type="journal article" date="2016" name="Nat. Commun.">
        <title>Thousands of microbial genomes shed light on interconnected biogeochemical processes in an aquifer system.</title>
        <authorList>
            <person name="Anantharaman K."/>
            <person name="Brown C.T."/>
            <person name="Hug L.A."/>
            <person name="Sharon I."/>
            <person name="Castelle C.J."/>
            <person name="Probst A.J."/>
            <person name="Thomas B.C."/>
            <person name="Singh A."/>
            <person name="Wilkins M.J."/>
            <person name="Karaoz U."/>
            <person name="Brodie E.L."/>
            <person name="Williams K.H."/>
            <person name="Hubbard S.S."/>
            <person name="Banfield J.F."/>
        </authorList>
    </citation>
    <scope>NUCLEOTIDE SEQUENCE [LARGE SCALE GENOMIC DNA]</scope>
</reference>
<dbReference type="Pfam" id="PF01066">
    <property type="entry name" value="CDP-OH_P_transf"/>
    <property type="match status" value="1"/>
</dbReference>
<name>A0A1F6M7L9_9BACT</name>
<proteinExistence type="inferred from homology"/>
<feature type="transmembrane region" description="Helical" evidence="12">
    <location>
        <begin position="156"/>
        <end position="176"/>
    </location>
</feature>
<comment type="similarity">
    <text evidence="2 11">Belongs to the CDP-alcohol phosphatidyltransferase class-I family.</text>
</comment>
<dbReference type="InterPro" id="IPR043130">
    <property type="entry name" value="CDP-OH_PTrfase_TM_dom"/>
</dbReference>
<dbReference type="GO" id="GO:0046474">
    <property type="term" value="P:glycerophospholipid biosynthetic process"/>
    <property type="evidence" value="ECO:0007669"/>
    <property type="project" value="TreeGrafter"/>
</dbReference>
<dbReference type="InterPro" id="IPR048254">
    <property type="entry name" value="CDP_ALCOHOL_P_TRANSF_CS"/>
</dbReference>
<evidence type="ECO:0000256" key="9">
    <source>
        <dbReference type="ARBA" id="ARBA00023209"/>
    </source>
</evidence>
<evidence type="ECO:0008006" key="15">
    <source>
        <dbReference type="Google" id="ProtNLM"/>
    </source>
</evidence>